<proteinExistence type="predicted"/>
<reference evidence="2 3" key="1">
    <citation type="submission" date="2016-10" db="EMBL/GenBank/DDBJ databases">
        <authorList>
            <person name="de Groot N.N."/>
        </authorList>
    </citation>
    <scope>NUCLEOTIDE SEQUENCE [LARGE SCALE GENOMIC DNA]</scope>
    <source>
        <strain evidence="2 3">DSM 15345</strain>
    </source>
</reference>
<dbReference type="Pfam" id="PF11927">
    <property type="entry name" value="HODM_asu-like"/>
    <property type="match status" value="1"/>
</dbReference>
<evidence type="ECO:0000256" key="1">
    <source>
        <dbReference type="SAM" id="MobiDB-lite"/>
    </source>
</evidence>
<dbReference type="OrthoDB" id="5242510at2"/>
<name>A0A1H4AEX9_9RHOB</name>
<keyword evidence="3" id="KW-1185">Reference proteome</keyword>
<dbReference type="RefSeq" id="WP_093252104.1">
    <property type="nucleotide sequence ID" value="NZ_FNQM01000004.1"/>
</dbReference>
<sequence length="286" mass="30583">MTESPARGAPYAPYMDDRTAEPPGLSPLDPAAWLTADPDFASQMQERDALIESGAPDVAAQTDDAGPIVAEFRAALFEHLAARPEWTLSDGAARRPDGIPVSLSGETMALAGRLAQEDFLLLAPGEGAAEARLVAGVLCFPSRWSLTEKLGRALSPIHAPTPRYAGDLAARVNRVFAALRPERPLMRVNWLVTPTDRLRLVQREDAKAPHAPPGAQFWLRTERQTLLRLPHTGAVVFGVKTTLTPVGALTAEERAVIARRMAGWPAADVDYRGGAAQHAAALAALA</sequence>
<feature type="region of interest" description="Disordered" evidence="1">
    <location>
        <begin position="1"/>
        <end position="30"/>
    </location>
</feature>
<dbReference type="EMBL" id="FNQM01000004">
    <property type="protein sequence ID" value="SEA34291.1"/>
    <property type="molecule type" value="Genomic_DNA"/>
</dbReference>
<accession>A0A1H4AEX9</accession>
<evidence type="ECO:0000313" key="2">
    <source>
        <dbReference type="EMBL" id="SEA34291.1"/>
    </source>
</evidence>
<dbReference type="STRING" id="89524.SAMN05444370_104190"/>
<evidence type="ECO:0000313" key="3">
    <source>
        <dbReference type="Proteomes" id="UP000198703"/>
    </source>
</evidence>
<protein>
    <recommendedName>
        <fullName evidence="4">DUF3445 domain-containing protein</fullName>
    </recommendedName>
</protein>
<gene>
    <name evidence="2" type="ORF">SAMN05444370_104190</name>
</gene>
<dbReference type="Proteomes" id="UP000198703">
    <property type="component" value="Unassembled WGS sequence"/>
</dbReference>
<dbReference type="AlphaFoldDB" id="A0A1H4AEX9"/>
<dbReference type="InterPro" id="IPR021848">
    <property type="entry name" value="HODM_asu-like"/>
</dbReference>
<evidence type="ECO:0008006" key="4">
    <source>
        <dbReference type="Google" id="ProtNLM"/>
    </source>
</evidence>
<organism evidence="2 3">
    <name type="scientific">Rubrimonas cliftonensis</name>
    <dbReference type="NCBI Taxonomy" id="89524"/>
    <lineage>
        <taxon>Bacteria</taxon>
        <taxon>Pseudomonadati</taxon>
        <taxon>Pseudomonadota</taxon>
        <taxon>Alphaproteobacteria</taxon>
        <taxon>Rhodobacterales</taxon>
        <taxon>Paracoccaceae</taxon>
        <taxon>Rubrimonas</taxon>
    </lineage>
</organism>